<dbReference type="SUPFAM" id="SSF56112">
    <property type="entry name" value="Protein kinase-like (PK-like)"/>
    <property type="match status" value="1"/>
</dbReference>
<protein>
    <submittedName>
        <fullName evidence="7">Serine/threonine protein kinase</fullName>
    </submittedName>
</protein>
<dbReference type="RefSeq" id="WP_220250429.1">
    <property type="nucleotide sequence ID" value="NZ_JAICCF010000002.1"/>
</dbReference>
<comment type="caution">
    <text evidence="7">The sequence shown here is derived from an EMBL/GenBank/DDBJ whole genome shotgun (WGS) entry which is preliminary data.</text>
</comment>
<dbReference type="PANTHER" id="PTHR11042">
    <property type="entry name" value="EUKARYOTIC TRANSLATION INITIATION FACTOR 2-ALPHA KINASE EIF2-ALPHA KINASE -RELATED"/>
    <property type="match status" value="1"/>
</dbReference>
<dbReference type="InterPro" id="IPR008271">
    <property type="entry name" value="Ser/Thr_kinase_AS"/>
</dbReference>
<evidence type="ECO:0000256" key="5">
    <source>
        <dbReference type="ARBA" id="ARBA00037982"/>
    </source>
</evidence>
<accession>A0ABS7GC14</accession>
<keyword evidence="8" id="KW-1185">Reference proteome</keyword>
<keyword evidence="7" id="KW-0723">Serine/threonine-protein kinase</keyword>
<keyword evidence="1" id="KW-0808">Transferase</keyword>
<dbReference type="InterPro" id="IPR050339">
    <property type="entry name" value="CC_SR_Kinase"/>
</dbReference>
<dbReference type="InterPro" id="IPR000719">
    <property type="entry name" value="Prot_kinase_dom"/>
</dbReference>
<dbReference type="Gene3D" id="1.10.510.10">
    <property type="entry name" value="Transferase(Phosphotransferase) domain 1"/>
    <property type="match status" value="1"/>
</dbReference>
<name>A0ABS7GC14_9BACT</name>
<sequence length="351" mass="40149">MTTTVTSTSLGFSPICEIGKNGKNSEVFKATDIQLNCIIAVKRVAKSKIPNPNEFFVEARILNESEHQHVVPIKFASMDNDYIYLGMPYYSKGSLKDLIDSRFLTVREILRYSIQFLSGLNNIHSKKLIHFDIKPDNILISDNNTALVSDFGLAKAMDIFGLSELDQAYYKHLPPEYFKTSKHSMLYDIYSAGLTLYRLCNGNKHFYDQLALFPDRDDKKFAITNGKFPDRSSFKIHIPKKLRKIIKKALSLKPEDRHQTVLELTNELSEINELLDWNYSESQDSFNWNKDDGQRKISISLKKLANSQYELISMKTIVASGNTQKIQEGCKSNLTITDAESIIDRLLTSYE</sequence>
<feature type="domain" description="Protein kinase" evidence="6">
    <location>
        <begin position="13"/>
        <end position="275"/>
    </location>
</feature>
<dbReference type="Pfam" id="PF00069">
    <property type="entry name" value="Pkinase"/>
    <property type="match status" value="1"/>
</dbReference>
<dbReference type="EMBL" id="JAICCF010000002">
    <property type="protein sequence ID" value="MBW8685210.1"/>
    <property type="molecule type" value="Genomic_DNA"/>
</dbReference>
<evidence type="ECO:0000256" key="2">
    <source>
        <dbReference type="ARBA" id="ARBA00022741"/>
    </source>
</evidence>
<comment type="similarity">
    <text evidence="5">Belongs to the protein kinase superfamily. Ser/Thr protein kinase family. GCN2 subfamily.</text>
</comment>
<evidence type="ECO:0000256" key="4">
    <source>
        <dbReference type="ARBA" id="ARBA00022840"/>
    </source>
</evidence>
<dbReference type="InterPro" id="IPR011009">
    <property type="entry name" value="Kinase-like_dom_sf"/>
</dbReference>
<evidence type="ECO:0000256" key="1">
    <source>
        <dbReference type="ARBA" id="ARBA00022679"/>
    </source>
</evidence>
<organism evidence="7 8">
    <name type="scientific">Chitinophaga rhizophila</name>
    <dbReference type="NCBI Taxonomy" id="2866212"/>
    <lineage>
        <taxon>Bacteria</taxon>
        <taxon>Pseudomonadati</taxon>
        <taxon>Bacteroidota</taxon>
        <taxon>Chitinophagia</taxon>
        <taxon>Chitinophagales</taxon>
        <taxon>Chitinophagaceae</taxon>
        <taxon>Chitinophaga</taxon>
    </lineage>
</organism>
<dbReference type="Proteomes" id="UP000812961">
    <property type="component" value="Unassembled WGS sequence"/>
</dbReference>
<dbReference type="CDD" id="cd14014">
    <property type="entry name" value="STKc_PknB_like"/>
    <property type="match status" value="1"/>
</dbReference>
<evidence type="ECO:0000259" key="6">
    <source>
        <dbReference type="PROSITE" id="PS50011"/>
    </source>
</evidence>
<evidence type="ECO:0000313" key="8">
    <source>
        <dbReference type="Proteomes" id="UP000812961"/>
    </source>
</evidence>
<keyword evidence="2" id="KW-0547">Nucleotide-binding</keyword>
<keyword evidence="3 7" id="KW-0418">Kinase</keyword>
<dbReference type="PROSITE" id="PS00108">
    <property type="entry name" value="PROTEIN_KINASE_ST"/>
    <property type="match status" value="1"/>
</dbReference>
<proteinExistence type="inferred from homology"/>
<dbReference type="Gene3D" id="3.30.200.20">
    <property type="entry name" value="Phosphorylase Kinase, domain 1"/>
    <property type="match status" value="1"/>
</dbReference>
<dbReference type="PROSITE" id="PS50011">
    <property type="entry name" value="PROTEIN_KINASE_DOM"/>
    <property type="match status" value="1"/>
</dbReference>
<evidence type="ECO:0000313" key="7">
    <source>
        <dbReference type="EMBL" id="MBW8685210.1"/>
    </source>
</evidence>
<gene>
    <name evidence="7" type="ORF">K1Y79_12810</name>
</gene>
<keyword evidence="4" id="KW-0067">ATP-binding</keyword>
<dbReference type="GO" id="GO:0004674">
    <property type="term" value="F:protein serine/threonine kinase activity"/>
    <property type="evidence" value="ECO:0007669"/>
    <property type="project" value="UniProtKB-KW"/>
</dbReference>
<dbReference type="SMART" id="SM00220">
    <property type="entry name" value="S_TKc"/>
    <property type="match status" value="1"/>
</dbReference>
<reference evidence="7 8" key="1">
    <citation type="submission" date="2021-08" db="EMBL/GenBank/DDBJ databases">
        <title>The genome sequence of Chitinophaga sp. B61.</title>
        <authorList>
            <person name="Zhang X."/>
        </authorList>
    </citation>
    <scope>NUCLEOTIDE SEQUENCE [LARGE SCALE GENOMIC DNA]</scope>
    <source>
        <strain evidence="7 8">B61</strain>
    </source>
</reference>
<evidence type="ECO:0000256" key="3">
    <source>
        <dbReference type="ARBA" id="ARBA00022777"/>
    </source>
</evidence>